<evidence type="ECO:0000313" key="4">
    <source>
        <dbReference type="Proteomes" id="UP000283655"/>
    </source>
</evidence>
<dbReference type="CDD" id="cd00093">
    <property type="entry name" value="HTH_XRE"/>
    <property type="match status" value="1"/>
</dbReference>
<dbReference type="InterPro" id="IPR010982">
    <property type="entry name" value="Lambda_DNA-bd_dom_sf"/>
</dbReference>
<dbReference type="Gene3D" id="1.10.260.40">
    <property type="entry name" value="lambda repressor-like DNA-binding domains"/>
    <property type="match status" value="1"/>
</dbReference>
<dbReference type="SUPFAM" id="SSF47413">
    <property type="entry name" value="lambda repressor-like DNA-binding domains"/>
    <property type="match status" value="1"/>
</dbReference>
<dbReference type="PROSITE" id="PS50943">
    <property type="entry name" value="HTH_CROC1"/>
    <property type="match status" value="1"/>
</dbReference>
<dbReference type="EMBL" id="QZDH01000041">
    <property type="protein sequence ID" value="RJL49740.1"/>
    <property type="molecule type" value="Genomic_DNA"/>
</dbReference>
<dbReference type="AlphaFoldDB" id="A0A419ATB8"/>
<feature type="domain" description="HTH cro/C1-type" evidence="2">
    <location>
        <begin position="13"/>
        <end position="67"/>
    </location>
</feature>
<evidence type="ECO:0000313" key="3">
    <source>
        <dbReference type="EMBL" id="RJL49740.1"/>
    </source>
</evidence>
<proteinExistence type="predicted"/>
<name>A0A419ATB8_PECCA</name>
<evidence type="ECO:0000256" key="1">
    <source>
        <dbReference type="SAM" id="MobiDB-lite"/>
    </source>
</evidence>
<dbReference type="SMART" id="SM00530">
    <property type="entry name" value="HTH_XRE"/>
    <property type="match status" value="1"/>
</dbReference>
<dbReference type="RefSeq" id="WP_119874317.1">
    <property type="nucleotide sequence ID" value="NZ_QZDH01000041.1"/>
</dbReference>
<accession>A0A419ATB8</accession>
<evidence type="ECO:0000259" key="2">
    <source>
        <dbReference type="PROSITE" id="PS50943"/>
    </source>
</evidence>
<dbReference type="GO" id="GO:0003677">
    <property type="term" value="F:DNA binding"/>
    <property type="evidence" value="ECO:0007669"/>
    <property type="project" value="InterPro"/>
</dbReference>
<dbReference type="Proteomes" id="UP000283655">
    <property type="component" value="Unassembled WGS sequence"/>
</dbReference>
<gene>
    <name evidence="3" type="ORF">D5071_15460</name>
</gene>
<dbReference type="Pfam" id="PF01381">
    <property type="entry name" value="HTH_3"/>
    <property type="match status" value="1"/>
</dbReference>
<comment type="caution">
    <text evidence="3">The sequence shown here is derived from an EMBL/GenBank/DDBJ whole genome shotgun (WGS) entry which is preliminary data.</text>
</comment>
<organism evidence="3 4">
    <name type="scientific">Pectobacterium carotovorum</name>
    <name type="common">Erwinia carotovora</name>
    <dbReference type="NCBI Taxonomy" id="554"/>
    <lineage>
        <taxon>Bacteria</taxon>
        <taxon>Pseudomonadati</taxon>
        <taxon>Pseudomonadota</taxon>
        <taxon>Gammaproteobacteria</taxon>
        <taxon>Enterobacterales</taxon>
        <taxon>Pectobacteriaceae</taxon>
        <taxon>Pectobacterium</taxon>
    </lineage>
</organism>
<sequence length="82" mass="9316">MKITSAGMLAHAVRDERKKRKLNQSHVAESMGIKQSTVSDFENHPEGTRLETLFKLLAALDLELHLSKRGEPESGQEWGEEW</sequence>
<protein>
    <submittedName>
        <fullName evidence="3">Helix-turn-helix domain-containing protein</fullName>
    </submittedName>
</protein>
<dbReference type="InterPro" id="IPR001387">
    <property type="entry name" value="Cro/C1-type_HTH"/>
</dbReference>
<feature type="region of interest" description="Disordered" evidence="1">
    <location>
        <begin position="1"/>
        <end position="31"/>
    </location>
</feature>
<reference evidence="3 4" key="1">
    <citation type="submission" date="2018-09" db="EMBL/GenBank/DDBJ databases">
        <title>Phylogenetic diversity of Pectobacterium and Dickeya strains causing blackleg disease of potato in Morocco.</title>
        <authorList>
            <person name="Oulghazi S."/>
            <person name="Moumni M."/>
            <person name="Faure D."/>
        </authorList>
    </citation>
    <scope>NUCLEOTIDE SEQUENCE [LARGE SCALE GENOMIC DNA]</scope>
    <source>
        <strain evidence="3 4">S1.15.11.2D</strain>
    </source>
</reference>